<evidence type="ECO:0000256" key="3">
    <source>
        <dbReference type="ARBA" id="ARBA00022748"/>
    </source>
</evidence>
<dbReference type="PATRIC" id="fig|1261658.3.peg.1304"/>
<dbReference type="GO" id="GO:0030313">
    <property type="term" value="C:cell envelope"/>
    <property type="evidence" value="ECO:0007669"/>
    <property type="project" value="UniProtKB-SubCell"/>
</dbReference>
<feature type="domain" description="Cytochrome c-type biogenesis protein H TPR" evidence="7">
    <location>
        <begin position="125"/>
        <end position="274"/>
    </location>
</feature>
<keyword evidence="3" id="KW-0201">Cytochrome c-type biogenesis</keyword>
<evidence type="ECO:0000256" key="1">
    <source>
        <dbReference type="ARBA" id="ARBA00004196"/>
    </source>
</evidence>
<evidence type="ECO:0000256" key="6">
    <source>
        <dbReference type="SAM" id="Phobius"/>
    </source>
</evidence>
<keyword evidence="6" id="KW-0812">Transmembrane</keyword>
<dbReference type="Proteomes" id="UP000078358">
    <property type="component" value="Unassembled WGS sequence"/>
</dbReference>
<comment type="subcellular location">
    <subcellularLocation>
        <location evidence="1">Cell envelope</location>
    </subcellularLocation>
</comment>
<dbReference type="PROSITE" id="PS50005">
    <property type="entry name" value="TPR"/>
    <property type="match status" value="1"/>
</dbReference>
<dbReference type="Gene3D" id="1.25.40.10">
    <property type="entry name" value="Tetratricopeptide repeat domain"/>
    <property type="match status" value="1"/>
</dbReference>
<keyword evidence="4 5" id="KW-0802">TPR repeat</keyword>
<sequence length="297" mass="34058">MSFWILIALVTLIVSTIAFYPLLTKHVARKDNKRDSLNKAFYFDRLKEVEQEANEGVIDDPERTKQELQQSLLDDIPETAEPTLVAHNRFGKGWFIALILLVTTASIGSYLSVGSWFSGNMLDMSHQKLNYFFERIKQEEANPLSEAEMNQFATALRVELQKNPSDHANWFMLGQLGMATENGQLALDSFAKAVNLQPENMQYNLSYAQVLMFSADPKDKEQGMEVLKKILRTDHTNLDALSMIAFYYFEQEDYKMAAMTWGMMLKFVSDDDPRKQTLERSMKSALSMLKESQDAEK</sequence>
<dbReference type="AlphaFoldDB" id="A0A179CVY8"/>
<dbReference type="SUPFAM" id="SSF48452">
    <property type="entry name" value="TPR-like"/>
    <property type="match status" value="1"/>
</dbReference>
<proteinExistence type="predicted"/>
<evidence type="ECO:0000313" key="9">
    <source>
        <dbReference type="Proteomes" id="UP000078358"/>
    </source>
</evidence>
<dbReference type="GO" id="GO:0005886">
    <property type="term" value="C:plasma membrane"/>
    <property type="evidence" value="ECO:0007669"/>
    <property type="project" value="TreeGrafter"/>
</dbReference>
<dbReference type="Pfam" id="PF23914">
    <property type="entry name" value="TPR_CcmH_CycH"/>
    <property type="match status" value="1"/>
</dbReference>
<dbReference type="InterPro" id="IPR019734">
    <property type="entry name" value="TPR_rpt"/>
</dbReference>
<feature type="transmembrane region" description="Helical" evidence="6">
    <location>
        <begin position="6"/>
        <end position="23"/>
    </location>
</feature>
<organism evidence="8 9">
    <name type="scientific">Bibersteinia trehalosi Y31</name>
    <dbReference type="NCBI Taxonomy" id="1261658"/>
    <lineage>
        <taxon>Bacteria</taxon>
        <taxon>Pseudomonadati</taxon>
        <taxon>Pseudomonadota</taxon>
        <taxon>Gammaproteobacteria</taxon>
        <taxon>Pasteurellales</taxon>
        <taxon>Pasteurellaceae</taxon>
        <taxon>Bibersteinia</taxon>
    </lineage>
</organism>
<keyword evidence="6" id="KW-1133">Transmembrane helix</keyword>
<dbReference type="GO" id="GO:0017004">
    <property type="term" value="P:cytochrome complex assembly"/>
    <property type="evidence" value="ECO:0007669"/>
    <property type="project" value="UniProtKB-KW"/>
</dbReference>
<evidence type="ECO:0000256" key="2">
    <source>
        <dbReference type="ARBA" id="ARBA00022737"/>
    </source>
</evidence>
<gene>
    <name evidence="8" type="ORF">F480_06570</name>
</gene>
<keyword evidence="2" id="KW-0677">Repeat</keyword>
<keyword evidence="6" id="KW-0472">Membrane</keyword>
<dbReference type="NCBIfam" id="TIGR03142">
    <property type="entry name" value="cytochro_ccmI"/>
    <property type="match status" value="1"/>
</dbReference>
<dbReference type="InterPro" id="IPR051263">
    <property type="entry name" value="C-type_cytochrome_biogenesis"/>
</dbReference>
<feature type="transmembrane region" description="Helical" evidence="6">
    <location>
        <begin position="94"/>
        <end position="117"/>
    </location>
</feature>
<dbReference type="InterPro" id="IPR011990">
    <property type="entry name" value="TPR-like_helical_dom_sf"/>
</dbReference>
<evidence type="ECO:0000313" key="8">
    <source>
        <dbReference type="EMBL" id="OAQ14055.1"/>
    </source>
</evidence>
<reference evidence="8 9" key="1">
    <citation type="submission" date="2014-01" db="EMBL/GenBank/DDBJ databases">
        <authorList>
            <person name="Zuccon D."/>
        </authorList>
    </citation>
    <scope>NUCLEOTIDE SEQUENCE [LARGE SCALE GENOMIC DNA]</scope>
    <source>
        <strain evidence="8 9">Y31</strain>
    </source>
</reference>
<accession>A0A179CVY8</accession>
<evidence type="ECO:0000259" key="7">
    <source>
        <dbReference type="Pfam" id="PF23914"/>
    </source>
</evidence>
<dbReference type="EMBL" id="JACI01000002">
    <property type="protein sequence ID" value="OAQ14055.1"/>
    <property type="molecule type" value="Genomic_DNA"/>
</dbReference>
<name>A0A179CVY8_BIBTR</name>
<feature type="repeat" description="TPR" evidence="5">
    <location>
        <begin position="167"/>
        <end position="200"/>
    </location>
</feature>
<evidence type="ECO:0000256" key="5">
    <source>
        <dbReference type="PROSITE-ProRule" id="PRU00339"/>
    </source>
</evidence>
<dbReference type="RefSeq" id="WP_025266677.1">
    <property type="nucleotide sequence ID" value="NZ_JACI01000002.1"/>
</dbReference>
<comment type="caution">
    <text evidence="8">The sequence shown here is derived from an EMBL/GenBank/DDBJ whole genome shotgun (WGS) entry which is preliminary data.</text>
</comment>
<dbReference type="InterPro" id="IPR056413">
    <property type="entry name" value="TPR_CcmH_CycH"/>
</dbReference>
<protein>
    <recommendedName>
        <fullName evidence="7">Cytochrome c-type biogenesis protein H TPR domain-containing protein</fullName>
    </recommendedName>
</protein>
<evidence type="ECO:0000256" key="4">
    <source>
        <dbReference type="ARBA" id="ARBA00022803"/>
    </source>
</evidence>
<dbReference type="PANTHER" id="PTHR47870:SF1">
    <property type="entry name" value="CYTOCHROME C-TYPE BIOGENESIS PROTEIN CCMH"/>
    <property type="match status" value="1"/>
</dbReference>
<dbReference type="PANTHER" id="PTHR47870">
    <property type="entry name" value="CYTOCHROME C-TYPE BIOGENESIS PROTEIN CCMH"/>
    <property type="match status" value="1"/>
</dbReference>
<dbReference type="InterPro" id="IPR017560">
    <property type="entry name" value="Cyt_c_biogenesis_CcmI"/>
</dbReference>